<proteinExistence type="inferred from homology"/>
<evidence type="ECO:0000256" key="8">
    <source>
        <dbReference type="ARBA" id="ARBA00022991"/>
    </source>
</evidence>
<dbReference type="Proteomes" id="UP000601435">
    <property type="component" value="Unassembled WGS sequence"/>
</dbReference>
<keyword evidence="10" id="KW-0675">Receptor</keyword>
<dbReference type="GO" id="GO:0009881">
    <property type="term" value="F:photoreceptor activity"/>
    <property type="evidence" value="ECO:0007669"/>
    <property type="project" value="UniProtKB-KW"/>
</dbReference>
<dbReference type="PANTHER" id="PTHR28286:SF2">
    <property type="entry name" value="BACTERIORHODOPSIN _OPSIN, NOPA (EUROFUNG)"/>
    <property type="match status" value="1"/>
</dbReference>
<keyword evidence="13" id="KW-1185">Reference proteome</keyword>
<feature type="transmembrane region" description="Helical" evidence="11">
    <location>
        <begin position="85"/>
        <end position="104"/>
    </location>
</feature>
<keyword evidence="9 11" id="KW-0472">Membrane</keyword>
<dbReference type="OrthoDB" id="10261467at2759"/>
<evidence type="ECO:0000313" key="12">
    <source>
        <dbReference type="EMBL" id="CAE7168400.1"/>
    </source>
</evidence>
<keyword evidence="7 11" id="KW-1133">Transmembrane helix</keyword>
<dbReference type="EMBL" id="CAJNJA010002349">
    <property type="protein sequence ID" value="CAE7168400.1"/>
    <property type="molecule type" value="Genomic_DNA"/>
</dbReference>
<keyword evidence="3" id="KW-0600">Photoreceptor protein</keyword>
<dbReference type="Pfam" id="PF01036">
    <property type="entry name" value="Bac_rhodopsin"/>
    <property type="match status" value="1"/>
</dbReference>
<keyword evidence="4" id="KW-0716">Sensory transduction</keyword>
<evidence type="ECO:0000256" key="2">
    <source>
        <dbReference type="ARBA" id="ARBA00008130"/>
    </source>
</evidence>
<dbReference type="GO" id="GO:0007602">
    <property type="term" value="P:phototransduction"/>
    <property type="evidence" value="ECO:0007669"/>
    <property type="project" value="UniProtKB-KW"/>
</dbReference>
<organism evidence="12 13">
    <name type="scientific">Symbiodinium necroappetens</name>
    <dbReference type="NCBI Taxonomy" id="1628268"/>
    <lineage>
        <taxon>Eukaryota</taxon>
        <taxon>Sar</taxon>
        <taxon>Alveolata</taxon>
        <taxon>Dinophyceae</taxon>
        <taxon>Suessiales</taxon>
        <taxon>Symbiodiniaceae</taxon>
        <taxon>Symbiodinium</taxon>
    </lineage>
</organism>
<protein>
    <submittedName>
        <fullName evidence="12">Bop protein</fullName>
    </submittedName>
</protein>
<dbReference type="PRINTS" id="PR00251">
    <property type="entry name" value="BACTRLOPSIN"/>
</dbReference>
<dbReference type="InterPro" id="IPR001425">
    <property type="entry name" value="Arc/bac/fun_rhodopsins"/>
</dbReference>
<evidence type="ECO:0000256" key="5">
    <source>
        <dbReference type="ARBA" id="ARBA00022692"/>
    </source>
</evidence>
<evidence type="ECO:0000256" key="9">
    <source>
        <dbReference type="ARBA" id="ARBA00023136"/>
    </source>
</evidence>
<evidence type="ECO:0000256" key="6">
    <source>
        <dbReference type="ARBA" id="ARBA00022925"/>
    </source>
</evidence>
<keyword evidence="6" id="KW-0681">Retinal protein</keyword>
<comment type="caution">
    <text evidence="12">The sequence shown here is derived from an EMBL/GenBank/DDBJ whole genome shotgun (WGS) entry which is preliminary data.</text>
</comment>
<dbReference type="Gene3D" id="1.20.1070.10">
    <property type="entry name" value="Rhodopsin 7-helix transmembrane proteins"/>
    <property type="match status" value="1"/>
</dbReference>
<gene>
    <name evidence="12" type="primary">bop</name>
    <name evidence="12" type="ORF">SNEC2469_LOCUS448</name>
</gene>
<feature type="transmembrane region" description="Helical" evidence="11">
    <location>
        <begin position="47"/>
        <end position="65"/>
    </location>
</feature>
<keyword evidence="5 11" id="KW-0812">Transmembrane</keyword>
<comment type="similarity">
    <text evidence="2">Belongs to the archaeal/bacterial/fungal opsin family.</text>
</comment>
<dbReference type="PANTHER" id="PTHR28286">
    <property type="match status" value="1"/>
</dbReference>
<keyword evidence="8" id="KW-0157">Chromophore</keyword>
<reference evidence="12" key="1">
    <citation type="submission" date="2021-02" db="EMBL/GenBank/DDBJ databases">
        <authorList>
            <person name="Dougan E. K."/>
            <person name="Rhodes N."/>
            <person name="Thang M."/>
            <person name="Chan C."/>
        </authorList>
    </citation>
    <scope>NUCLEOTIDE SEQUENCE</scope>
</reference>
<dbReference type="SUPFAM" id="SSF81321">
    <property type="entry name" value="Family A G protein-coupled receptor-like"/>
    <property type="match status" value="1"/>
</dbReference>
<evidence type="ECO:0000256" key="1">
    <source>
        <dbReference type="ARBA" id="ARBA00004141"/>
    </source>
</evidence>
<evidence type="ECO:0000256" key="4">
    <source>
        <dbReference type="ARBA" id="ARBA00022606"/>
    </source>
</evidence>
<evidence type="ECO:0000313" key="13">
    <source>
        <dbReference type="Proteomes" id="UP000601435"/>
    </source>
</evidence>
<evidence type="ECO:0000256" key="10">
    <source>
        <dbReference type="ARBA" id="ARBA00023170"/>
    </source>
</evidence>
<comment type="subcellular location">
    <subcellularLocation>
        <location evidence="1">Membrane</location>
        <topology evidence="1">Multi-pass membrane protein</topology>
    </subcellularLocation>
</comment>
<evidence type="ECO:0000256" key="7">
    <source>
        <dbReference type="ARBA" id="ARBA00022989"/>
    </source>
</evidence>
<accession>A0A812INX8</accession>
<sequence>MLFELCVVGGAEKHTAILVIGCDLLMLTGGIVSAMIVPKEKSLQRNLWFGISVFFFVIMVTALQVDVANGTVLERPPDVQQLFSYLKWLTIISWSGYPVVVLLGRAHFGLISKGMEDALLCILDCISKIGMEFFVVISCSGEGAQCHAKDGK</sequence>
<feature type="transmembrane region" description="Helical" evidence="11">
    <location>
        <begin position="15"/>
        <end position="35"/>
    </location>
</feature>
<dbReference type="AlphaFoldDB" id="A0A812INX8"/>
<evidence type="ECO:0000256" key="3">
    <source>
        <dbReference type="ARBA" id="ARBA00022543"/>
    </source>
</evidence>
<name>A0A812INX8_9DINO</name>
<dbReference type="GO" id="GO:0016020">
    <property type="term" value="C:membrane"/>
    <property type="evidence" value="ECO:0007669"/>
    <property type="project" value="UniProtKB-SubCell"/>
</dbReference>
<evidence type="ECO:0000256" key="11">
    <source>
        <dbReference type="SAM" id="Phobius"/>
    </source>
</evidence>